<feature type="DNA-binding region" description="OmpR/PhoB-type" evidence="7">
    <location>
        <begin position="125"/>
        <end position="223"/>
    </location>
</feature>
<dbReference type="SUPFAM" id="SSF46894">
    <property type="entry name" value="C-terminal effector domain of the bipartite response regulators"/>
    <property type="match status" value="1"/>
</dbReference>
<evidence type="ECO:0000259" key="8">
    <source>
        <dbReference type="PROSITE" id="PS50110"/>
    </source>
</evidence>
<dbReference type="EMBL" id="WTYQ01000001">
    <property type="protein sequence ID" value="MXP25009.1"/>
    <property type="molecule type" value="Genomic_DNA"/>
</dbReference>
<dbReference type="SMART" id="SM00862">
    <property type="entry name" value="Trans_reg_C"/>
    <property type="match status" value="1"/>
</dbReference>
<evidence type="ECO:0000256" key="6">
    <source>
        <dbReference type="PROSITE-ProRule" id="PRU00169"/>
    </source>
</evidence>
<keyword evidence="3" id="KW-0805">Transcription regulation</keyword>
<reference evidence="10 11" key="1">
    <citation type="submission" date="2019-12" db="EMBL/GenBank/DDBJ databases">
        <title>Genomic-based taxomic classification of the family Erythrobacteraceae.</title>
        <authorList>
            <person name="Xu L."/>
        </authorList>
    </citation>
    <scope>NUCLEOTIDE SEQUENCE [LARGE SCALE GENOMIC DNA]</scope>
    <source>
        <strain evidence="10 11">DSM 18604</strain>
    </source>
</reference>
<evidence type="ECO:0000256" key="7">
    <source>
        <dbReference type="PROSITE-ProRule" id="PRU01091"/>
    </source>
</evidence>
<dbReference type="GO" id="GO:0000976">
    <property type="term" value="F:transcription cis-regulatory region binding"/>
    <property type="evidence" value="ECO:0007669"/>
    <property type="project" value="TreeGrafter"/>
</dbReference>
<proteinExistence type="predicted"/>
<gene>
    <name evidence="10" type="ORF">GRI39_02965</name>
</gene>
<evidence type="ECO:0000313" key="10">
    <source>
        <dbReference type="EMBL" id="MXP25009.1"/>
    </source>
</evidence>
<dbReference type="InterPro" id="IPR001867">
    <property type="entry name" value="OmpR/PhoB-type_DNA-bd"/>
</dbReference>
<evidence type="ECO:0000256" key="4">
    <source>
        <dbReference type="ARBA" id="ARBA00023125"/>
    </source>
</evidence>
<keyword evidence="11" id="KW-1185">Reference proteome</keyword>
<dbReference type="PANTHER" id="PTHR48111:SF1">
    <property type="entry name" value="TWO-COMPONENT RESPONSE REGULATOR ORR33"/>
    <property type="match status" value="1"/>
</dbReference>
<dbReference type="Gene3D" id="3.40.50.2300">
    <property type="match status" value="1"/>
</dbReference>
<evidence type="ECO:0000259" key="9">
    <source>
        <dbReference type="PROSITE" id="PS51755"/>
    </source>
</evidence>
<dbReference type="CDD" id="cd00383">
    <property type="entry name" value="trans_reg_C"/>
    <property type="match status" value="1"/>
</dbReference>
<comment type="caution">
    <text evidence="10">The sequence shown here is derived from an EMBL/GenBank/DDBJ whole genome shotgun (WGS) entry which is preliminary data.</text>
</comment>
<feature type="domain" description="Response regulatory" evidence="8">
    <location>
        <begin position="1"/>
        <end position="116"/>
    </location>
</feature>
<keyword evidence="4 7" id="KW-0238">DNA-binding</keyword>
<keyword evidence="2" id="KW-0902">Two-component regulatory system</keyword>
<name>A0A845A6L6_9SPHN</name>
<dbReference type="PROSITE" id="PS50110">
    <property type="entry name" value="RESPONSE_REGULATORY"/>
    <property type="match status" value="1"/>
</dbReference>
<feature type="modified residue" description="4-aspartylphosphate" evidence="6">
    <location>
        <position position="49"/>
    </location>
</feature>
<evidence type="ECO:0000256" key="3">
    <source>
        <dbReference type="ARBA" id="ARBA00023015"/>
    </source>
</evidence>
<dbReference type="PROSITE" id="PS51755">
    <property type="entry name" value="OMPR_PHOB"/>
    <property type="match status" value="1"/>
</dbReference>
<dbReference type="SUPFAM" id="SSF52172">
    <property type="entry name" value="CheY-like"/>
    <property type="match status" value="1"/>
</dbReference>
<accession>A0A845A6L6</accession>
<evidence type="ECO:0000256" key="1">
    <source>
        <dbReference type="ARBA" id="ARBA00022553"/>
    </source>
</evidence>
<sequence>MECVKIYTTDAGSLQLADFSHNGVNFTFENLPSTGPNGLIEGPVWVFVDWVLPELSGLEMCRRLRADARLSDAHITMVLEQDDAEDRRRALKAGADDYTIGPVDRTKMLDRVMALHSQRSVRSPHHMISVGDFVIDLGAEQARWQEHAISLRPNEFRLLRYMLENPNQVLSRETLIEGLGKKGEPIDLRTVDVWIKRLRSGLKSVGAGQLLRTVHAKGYVLDAG</sequence>
<dbReference type="PANTHER" id="PTHR48111">
    <property type="entry name" value="REGULATOR OF RPOS"/>
    <property type="match status" value="1"/>
</dbReference>
<feature type="domain" description="OmpR/PhoB-type" evidence="9">
    <location>
        <begin position="125"/>
        <end position="223"/>
    </location>
</feature>
<dbReference type="InterPro" id="IPR001789">
    <property type="entry name" value="Sig_transdc_resp-reg_receiver"/>
</dbReference>
<evidence type="ECO:0000313" key="11">
    <source>
        <dbReference type="Proteomes" id="UP000460561"/>
    </source>
</evidence>
<dbReference type="Proteomes" id="UP000460561">
    <property type="component" value="Unassembled WGS sequence"/>
</dbReference>
<organism evidence="10 11">
    <name type="scientific">Altericroceibacterium indicum</name>
    <dbReference type="NCBI Taxonomy" id="374177"/>
    <lineage>
        <taxon>Bacteria</taxon>
        <taxon>Pseudomonadati</taxon>
        <taxon>Pseudomonadota</taxon>
        <taxon>Alphaproteobacteria</taxon>
        <taxon>Sphingomonadales</taxon>
        <taxon>Erythrobacteraceae</taxon>
        <taxon>Altericroceibacterium</taxon>
    </lineage>
</organism>
<dbReference type="Gene3D" id="1.10.10.10">
    <property type="entry name" value="Winged helix-like DNA-binding domain superfamily/Winged helix DNA-binding domain"/>
    <property type="match status" value="1"/>
</dbReference>
<dbReference type="InterPro" id="IPR016032">
    <property type="entry name" value="Sig_transdc_resp-reg_C-effctor"/>
</dbReference>
<dbReference type="InterPro" id="IPR036388">
    <property type="entry name" value="WH-like_DNA-bd_sf"/>
</dbReference>
<dbReference type="GO" id="GO:0032993">
    <property type="term" value="C:protein-DNA complex"/>
    <property type="evidence" value="ECO:0007669"/>
    <property type="project" value="TreeGrafter"/>
</dbReference>
<dbReference type="GO" id="GO:0000156">
    <property type="term" value="F:phosphorelay response regulator activity"/>
    <property type="evidence" value="ECO:0007669"/>
    <property type="project" value="TreeGrafter"/>
</dbReference>
<dbReference type="GO" id="GO:0005829">
    <property type="term" value="C:cytosol"/>
    <property type="evidence" value="ECO:0007669"/>
    <property type="project" value="TreeGrafter"/>
</dbReference>
<dbReference type="InterPro" id="IPR011006">
    <property type="entry name" value="CheY-like_superfamily"/>
</dbReference>
<dbReference type="AlphaFoldDB" id="A0A845A6L6"/>
<dbReference type="OrthoDB" id="7407049at2"/>
<dbReference type="Pfam" id="PF00072">
    <property type="entry name" value="Response_reg"/>
    <property type="match status" value="1"/>
</dbReference>
<evidence type="ECO:0000256" key="5">
    <source>
        <dbReference type="ARBA" id="ARBA00023163"/>
    </source>
</evidence>
<evidence type="ECO:0000256" key="2">
    <source>
        <dbReference type="ARBA" id="ARBA00023012"/>
    </source>
</evidence>
<protein>
    <submittedName>
        <fullName evidence="10">Response regulator</fullName>
    </submittedName>
</protein>
<keyword evidence="5" id="KW-0804">Transcription</keyword>
<dbReference type="Pfam" id="PF00486">
    <property type="entry name" value="Trans_reg_C"/>
    <property type="match status" value="1"/>
</dbReference>
<keyword evidence="1 6" id="KW-0597">Phosphoprotein</keyword>
<dbReference type="GO" id="GO:0006355">
    <property type="term" value="P:regulation of DNA-templated transcription"/>
    <property type="evidence" value="ECO:0007669"/>
    <property type="project" value="InterPro"/>
</dbReference>
<dbReference type="RefSeq" id="WP_160738184.1">
    <property type="nucleotide sequence ID" value="NZ_WTYQ01000001.1"/>
</dbReference>
<dbReference type="InterPro" id="IPR039420">
    <property type="entry name" value="WalR-like"/>
</dbReference>